<dbReference type="InterPro" id="IPR011545">
    <property type="entry name" value="DEAD/DEAH_box_helicase_dom"/>
</dbReference>
<sequence length="1310" mass="148452">MTQELSKSLGFSLSKAPDTLGFDLQAGQSWVYPTNYPIREYQFNIVQKALLENTLVSLPTGLGKTFIAAVVMYNFYRWYPTGKVVFMAPTRPLVKQQIDACYDIMAIPKEVTAELTGMKLVNSRADIWKEKRVFFVTPQILQNDLETFKELGPKIKCLVFDEAHRARGNHAYCEVIRRLVMQNRFFRVLALSATPGSTIGDVLEVVQNLLISHLEFRVEESADVQPYVFKRTLTTVVVPLEEKLQQVRDDYMRILEYYTKTLVKYNVIHGNCGNLTKGKIFMLLKEFQRNKTSSTPNYAEIMKSLNVCVTLYHAYELLIRHGLRGFLSFFNEHIEKPLLRGNTRLIEIIDDVRQYLGPEPNVDLLPDGSYPEVPKNIKFGHPKFYKLREILLAYFKEADASTKVIVFFEYRKSATEAFALLIQERPTLRPRFFLGQGQGVTQREQLNVVRAFREGQCNVLLSTCIGEEGLDVGDVDLIVCFDISNKSPIRMVQRMGRTGRKKEGRITVLVTEGKEQQVLKDCLIHKNNIAFHVLSSREIAKGLKPSSPRLVPPEVAPKCEKIHITVRKAIKKNSTLKDMFRNASSSSSEPAFSPDLELVEIQERIPDAVMLWNKDDPLIVEAVVLGTFSRRIEKQRSLQPIHQVKHSKGTEMLVELLKLSDSKRYNMPTTQIGTLSQLSQNRNLIQSDIRSMFFKPRSDDFATSSSQKVNYLTFSGQKVSLSQTSSTDENNSVEMKQLFSEISSYLSIQNSDYTKKCRHCPDSFDCAIYTTHIPSVVISWMQIDDSVFQNITLKDIKLFSKTLNPTAEDLFDLDFADSNLDLTEQMGHSDVFEGLQITQLEKMAKKMSGNADISLEQLEDAVIEENSYVDIPPGEKSCTYEAPKNLTLLFSRYGNSIIEEDQVLEQVKSKTTANNEDELNEYELLSFFKLTSLTELFSNSVNLSSSQETVIYSPDIFETTPSPRDKSPAFVRRQSEEEATTSPVLGKFRRSRRPKNETTTSDNVTPVKREANCRGRPNLQRLRVQNVQNREIMTPSKFSMTTKKMSSTPFVSITNQDVVKDAFESTELPREELNTHTNGQEDAHLDIDDICDLSDFGLSPVKRKAASPSKLALELMGDGNDNVLSSNLVREVDDFCDLTTFGLPSQKKVEDKDVTLLRTPSRKGSDNKLEENSVTDITNLGTPSPTKQSDNKMDKTSLMDMTILGTPSKSNYSQFTTKSQSQLPITQLLNIINKDDNISGPSSVQSPSGILKDFTSRENIDIRKTQVDPSQKRSRFQLNRSPVSTSTNSDDEFEPSPVFKRPKLTVPPTE</sequence>
<dbReference type="SUPFAM" id="SSF52540">
    <property type="entry name" value="P-loop containing nucleoside triphosphate hydrolases"/>
    <property type="match status" value="1"/>
</dbReference>
<dbReference type="PROSITE" id="PS51194">
    <property type="entry name" value="HELICASE_CTER"/>
    <property type="match status" value="1"/>
</dbReference>
<evidence type="ECO:0000256" key="6">
    <source>
        <dbReference type="ARBA" id="ARBA00022840"/>
    </source>
</evidence>
<keyword evidence="5" id="KW-0347">Helicase</keyword>
<evidence type="ECO:0000256" key="7">
    <source>
        <dbReference type="ARBA" id="ARBA00023242"/>
    </source>
</evidence>
<dbReference type="CDD" id="cd18033">
    <property type="entry name" value="DEXDc_FANCM"/>
    <property type="match status" value="1"/>
</dbReference>
<dbReference type="Proteomes" id="UP001162162">
    <property type="component" value="Unassembled WGS sequence"/>
</dbReference>
<dbReference type="Gene3D" id="1.20.1320.20">
    <property type="entry name" value="hef helicase domain"/>
    <property type="match status" value="1"/>
</dbReference>
<feature type="compositionally biased region" description="Polar residues" evidence="8">
    <location>
        <begin position="1276"/>
        <end position="1288"/>
    </location>
</feature>
<dbReference type="GO" id="GO:0045003">
    <property type="term" value="P:double-strand break repair via synthesis-dependent strand annealing"/>
    <property type="evidence" value="ECO:0007669"/>
    <property type="project" value="TreeGrafter"/>
</dbReference>
<comment type="similarity">
    <text evidence="2">Belongs to the DEAD box helicase family. DEAH subfamily. FANCM sub-subfamily.</text>
</comment>
<comment type="caution">
    <text evidence="11">The sequence shown here is derived from an EMBL/GenBank/DDBJ whole genome shotgun (WGS) entry which is preliminary data.</text>
</comment>
<keyword evidence="3" id="KW-0547">Nucleotide-binding</keyword>
<proteinExistence type="inferred from homology"/>
<evidence type="ECO:0000256" key="3">
    <source>
        <dbReference type="ARBA" id="ARBA00022741"/>
    </source>
</evidence>
<evidence type="ECO:0000256" key="4">
    <source>
        <dbReference type="ARBA" id="ARBA00022801"/>
    </source>
</evidence>
<dbReference type="InterPro" id="IPR027417">
    <property type="entry name" value="P-loop_NTPase"/>
</dbReference>
<dbReference type="Gene3D" id="3.40.50.300">
    <property type="entry name" value="P-loop containing nucleotide triphosphate hydrolases"/>
    <property type="match status" value="2"/>
</dbReference>
<evidence type="ECO:0000256" key="1">
    <source>
        <dbReference type="ARBA" id="ARBA00004123"/>
    </source>
</evidence>
<feature type="region of interest" description="Disordered" evidence="8">
    <location>
        <begin position="956"/>
        <end position="1004"/>
    </location>
</feature>
<evidence type="ECO:0000256" key="2">
    <source>
        <dbReference type="ARBA" id="ARBA00009889"/>
    </source>
</evidence>
<dbReference type="GO" id="GO:0000400">
    <property type="term" value="F:four-way junction DNA binding"/>
    <property type="evidence" value="ECO:0007669"/>
    <property type="project" value="TreeGrafter"/>
</dbReference>
<dbReference type="PROSITE" id="PS51192">
    <property type="entry name" value="HELICASE_ATP_BIND_1"/>
    <property type="match status" value="1"/>
</dbReference>
<feature type="domain" description="Helicase ATP-binding" evidence="9">
    <location>
        <begin position="45"/>
        <end position="213"/>
    </location>
</feature>
<evidence type="ECO:0000259" key="9">
    <source>
        <dbReference type="PROSITE" id="PS51192"/>
    </source>
</evidence>
<evidence type="ECO:0000313" key="11">
    <source>
        <dbReference type="EMBL" id="KAJ8957632.1"/>
    </source>
</evidence>
<dbReference type="GO" id="GO:0016787">
    <property type="term" value="F:hydrolase activity"/>
    <property type="evidence" value="ECO:0007669"/>
    <property type="project" value="UniProtKB-KW"/>
</dbReference>
<protein>
    <recommendedName>
        <fullName evidence="13">Fanconi anemia group M protein</fullName>
    </recommendedName>
</protein>
<dbReference type="GO" id="GO:0005524">
    <property type="term" value="F:ATP binding"/>
    <property type="evidence" value="ECO:0007669"/>
    <property type="project" value="UniProtKB-KW"/>
</dbReference>
<feature type="region of interest" description="Disordered" evidence="8">
    <location>
        <begin position="1265"/>
        <end position="1310"/>
    </location>
</feature>
<accession>A0AAV8Z3G0</accession>
<feature type="domain" description="Helicase C-terminal" evidence="10">
    <location>
        <begin position="386"/>
        <end position="540"/>
    </location>
</feature>
<name>A0AAV8Z3G0_9CUCU</name>
<dbReference type="InterPro" id="IPR044749">
    <property type="entry name" value="FANCM_DEXDc"/>
</dbReference>
<comment type="subcellular location">
    <subcellularLocation>
        <location evidence="1">Nucleus</location>
    </subcellularLocation>
</comment>
<evidence type="ECO:0008006" key="13">
    <source>
        <dbReference type="Google" id="ProtNLM"/>
    </source>
</evidence>
<evidence type="ECO:0000256" key="5">
    <source>
        <dbReference type="ARBA" id="ARBA00022806"/>
    </source>
</evidence>
<dbReference type="EMBL" id="JAPWTK010000021">
    <property type="protein sequence ID" value="KAJ8957632.1"/>
    <property type="molecule type" value="Genomic_DNA"/>
</dbReference>
<feature type="region of interest" description="Disordered" evidence="8">
    <location>
        <begin position="1159"/>
        <end position="1193"/>
    </location>
</feature>
<dbReference type="FunFam" id="3.40.50.300:FF:000861">
    <property type="entry name" value="Fanconi anemia, complementation group M"/>
    <property type="match status" value="1"/>
</dbReference>
<dbReference type="InterPro" id="IPR001650">
    <property type="entry name" value="Helicase_C-like"/>
</dbReference>
<organism evidence="11 12">
    <name type="scientific">Aromia moschata</name>
    <dbReference type="NCBI Taxonomy" id="1265417"/>
    <lineage>
        <taxon>Eukaryota</taxon>
        <taxon>Metazoa</taxon>
        <taxon>Ecdysozoa</taxon>
        <taxon>Arthropoda</taxon>
        <taxon>Hexapoda</taxon>
        <taxon>Insecta</taxon>
        <taxon>Pterygota</taxon>
        <taxon>Neoptera</taxon>
        <taxon>Endopterygota</taxon>
        <taxon>Coleoptera</taxon>
        <taxon>Polyphaga</taxon>
        <taxon>Cucujiformia</taxon>
        <taxon>Chrysomeloidea</taxon>
        <taxon>Cerambycidae</taxon>
        <taxon>Cerambycinae</taxon>
        <taxon>Callichromatini</taxon>
        <taxon>Aromia</taxon>
    </lineage>
</organism>
<dbReference type="SMART" id="SM00490">
    <property type="entry name" value="HELICc"/>
    <property type="match status" value="1"/>
</dbReference>
<dbReference type="PANTHER" id="PTHR14025:SF20">
    <property type="entry name" value="FANCONI ANEMIA GROUP M PROTEIN"/>
    <property type="match status" value="1"/>
</dbReference>
<dbReference type="GO" id="GO:0009378">
    <property type="term" value="F:four-way junction helicase activity"/>
    <property type="evidence" value="ECO:0007669"/>
    <property type="project" value="TreeGrafter"/>
</dbReference>
<dbReference type="CDD" id="cd12091">
    <property type="entry name" value="FANCM_ID"/>
    <property type="match status" value="1"/>
</dbReference>
<dbReference type="GO" id="GO:0005634">
    <property type="term" value="C:nucleus"/>
    <property type="evidence" value="ECO:0007669"/>
    <property type="project" value="UniProtKB-SubCell"/>
</dbReference>
<keyword evidence="7" id="KW-0539">Nucleus</keyword>
<keyword evidence="4" id="KW-0378">Hydrolase</keyword>
<dbReference type="PANTHER" id="PTHR14025">
    <property type="entry name" value="FANCONI ANEMIA GROUP M FANCM FAMILY MEMBER"/>
    <property type="match status" value="1"/>
</dbReference>
<keyword evidence="6" id="KW-0067">ATP-binding</keyword>
<dbReference type="InterPro" id="IPR014001">
    <property type="entry name" value="Helicase_ATP-bd"/>
</dbReference>
<dbReference type="SMART" id="SM00487">
    <property type="entry name" value="DEXDc"/>
    <property type="match status" value="1"/>
</dbReference>
<dbReference type="Pfam" id="PF00271">
    <property type="entry name" value="Helicase_C"/>
    <property type="match status" value="1"/>
</dbReference>
<dbReference type="InterPro" id="IPR039686">
    <property type="entry name" value="FANCM/Mph1-like_ID"/>
</dbReference>
<gene>
    <name evidence="11" type="ORF">NQ318_017521</name>
</gene>
<reference evidence="11" key="1">
    <citation type="journal article" date="2023" name="Insect Mol. Biol.">
        <title>Genome sequencing provides insights into the evolution of gene families encoding plant cell wall-degrading enzymes in longhorned beetles.</title>
        <authorList>
            <person name="Shin N.R."/>
            <person name="Okamura Y."/>
            <person name="Kirsch R."/>
            <person name="Pauchet Y."/>
        </authorList>
    </citation>
    <scope>NUCLEOTIDE SEQUENCE</scope>
    <source>
        <strain evidence="11">AMC_N1</strain>
    </source>
</reference>
<feature type="compositionally biased region" description="Polar residues" evidence="8">
    <location>
        <begin position="1172"/>
        <end position="1188"/>
    </location>
</feature>
<dbReference type="GO" id="GO:0043138">
    <property type="term" value="F:3'-5' DNA helicase activity"/>
    <property type="evidence" value="ECO:0007669"/>
    <property type="project" value="InterPro"/>
</dbReference>
<evidence type="ECO:0000256" key="8">
    <source>
        <dbReference type="SAM" id="MobiDB-lite"/>
    </source>
</evidence>
<dbReference type="Pfam" id="PF00270">
    <property type="entry name" value="DEAD"/>
    <property type="match status" value="1"/>
</dbReference>
<evidence type="ECO:0000313" key="12">
    <source>
        <dbReference type="Proteomes" id="UP001162162"/>
    </source>
</evidence>
<keyword evidence="12" id="KW-1185">Reference proteome</keyword>
<evidence type="ECO:0000259" key="10">
    <source>
        <dbReference type="PROSITE" id="PS51194"/>
    </source>
</evidence>
<dbReference type="GO" id="GO:0036297">
    <property type="term" value="P:interstrand cross-link repair"/>
    <property type="evidence" value="ECO:0007669"/>
    <property type="project" value="TreeGrafter"/>
</dbReference>